<feature type="compositionally biased region" description="Basic and acidic residues" evidence="5">
    <location>
        <begin position="1305"/>
        <end position="1398"/>
    </location>
</feature>
<evidence type="ECO:0000256" key="4">
    <source>
        <dbReference type="PROSITE-ProRule" id="PRU00125"/>
    </source>
</evidence>
<dbReference type="PROSITE" id="PS00478">
    <property type="entry name" value="LIM_DOMAIN_1"/>
    <property type="match status" value="1"/>
</dbReference>
<dbReference type="InterPro" id="IPR001715">
    <property type="entry name" value="CH_dom"/>
</dbReference>
<dbReference type="GO" id="GO:0046872">
    <property type="term" value="F:metal ion binding"/>
    <property type="evidence" value="ECO:0007669"/>
    <property type="project" value="UniProtKB-KW"/>
</dbReference>
<feature type="compositionally biased region" description="Polar residues" evidence="5">
    <location>
        <begin position="456"/>
        <end position="474"/>
    </location>
</feature>
<feature type="region of interest" description="Disordered" evidence="5">
    <location>
        <begin position="1210"/>
        <end position="1236"/>
    </location>
</feature>
<dbReference type="CDD" id="cd08368">
    <property type="entry name" value="LIM"/>
    <property type="match status" value="1"/>
</dbReference>
<keyword evidence="2 4" id="KW-0862">Zinc</keyword>
<feature type="region of interest" description="Disordered" evidence="5">
    <location>
        <begin position="344"/>
        <end position="392"/>
    </location>
</feature>
<dbReference type="GO" id="GO:0023051">
    <property type="term" value="P:regulation of signaling"/>
    <property type="evidence" value="ECO:0007669"/>
    <property type="project" value="InterPro"/>
</dbReference>
<feature type="domain" description="LIM zinc-binding" evidence="7">
    <location>
        <begin position="1806"/>
        <end position="1872"/>
    </location>
</feature>
<feature type="compositionally biased region" description="Low complexity" evidence="5">
    <location>
        <begin position="300"/>
        <end position="311"/>
    </location>
</feature>
<feature type="domain" description="Calponin-homology (CH)" evidence="6">
    <location>
        <begin position="23"/>
        <end position="144"/>
    </location>
</feature>
<name>A0A8B7XH17_ACAPL</name>
<dbReference type="PANTHER" id="PTHR46767:SF2">
    <property type="entry name" value="LIM DOMAIN 7B"/>
    <property type="match status" value="1"/>
</dbReference>
<dbReference type="SMART" id="SM00132">
    <property type="entry name" value="LIM"/>
    <property type="match status" value="1"/>
</dbReference>
<dbReference type="Pfam" id="PF00412">
    <property type="entry name" value="LIM"/>
    <property type="match status" value="1"/>
</dbReference>
<dbReference type="Gene3D" id="2.30.42.10">
    <property type="match status" value="1"/>
</dbReference>
<feature type="region of interest" description="Disordered" evidence="5">
    <location>
        <begin position="767"/>
        <end position="914"/>
    </location>
</feature>
<protein>
    <submittedName>
        <fullName evidence="10">LIM domain only protein 7-like isoform X1</fullName>
    </submittedName>
</protein>
<dbReference type="KEGG" id="aplc:110973191"/>
<reference evidence="10" key="1">
    <citation type="submission" date="2025-08" db="UniProtKB">
        <authorList>
            <consortium name="RefSeq"/>
        </authorList>
    </citation>
    <scope>IDENTIFICATION</scope>
</reference>
<feature type="compositionally biased region" description="Basic and acidic residues" evidence="5">
    <location>
        <begin position="843"/>
        <end position="857"/>
    </location>
</feature>
<dbReference type="Proteomes" id="UP000694845">
    <property type="component" value="Unplaced"/>
</dbReference>
<feature type="compositionally biased region" description="Acidic residues" evidence="5">
    <location>
        <begin position="1016"/>
        <end position="1030"/>
    </location>
</feature>
<gene>
    <name evidence="10" type="primary">LOC110973191</name>
</gene>
<dbReference type="RefSeq" id="XP_022079511.1">
    <property type="nucleotide sequence ID" value="XM_022223819.1"/>
</dbReference>
<dbReference type="PROSITE" id="PS50021">
    <property type="entry name" value="CH"/>
    <property type="match status" value="1"/>
</dbReference>
<dbReference type="Gene3D" id="2.10.110.10">
    <property type="entry name" value="Cysteine Rich Protein"/>
    <property type="match status" value="1"/>
</dbReference>
<dbReference type="InterPro" id="IPR001478">
    <property type="entry name" value="PDZ"/>
</dbReference>
<dbReference type="OrthoDB" id="15627at2759"/>
<dbReference type="PROSITE" id="PS50023">
    <property type="entry name" value="LIM_DOMAIN_2"/>
    <property type="match status" value="1"/>
</dbReference>
<dbReference type="CDD" id="cd21208">
    <property type="entry name" value="CH_LMO7-like"/>
    <property type="match status" value="1"/>
</dbReference>
<dbReference type="Pfam" id="PF00307">
    <property type="entry name" value="CH"/>
    <property type="match status" value="1"/>
</dbReference>
<dbReference type="SUPFAM" id="SSF47576">
    <property type="entry name" value="Calponin-homology domain, CH-domain"/>
    <property type="match status" value="1"/>
</dbReference>
<evidence type="ECO:0000259" key="8">
    <source>
        <dbReference type="PROSITE" id="PS50106"/>
    </source>
</evidence>
<dbReference type="Gene3D" id="1.10.418.10">
    <property type="entry name" value="Calponin-like domain"/>
    <property type="match status" value="1"/>
</dbReference>
<feature type="compositionally biased region" description="Basic and acidic residues" evidence="5">
    <location>
        <begin position="1031"/>
        <end position="1041"/>
    </location>
</feature>
<dbReference type="InterPro" id="IPR001781">
    <property type="entry name" value="Znf_LIM"/>
</dbReference>
<feature type="compositionally biased region" description="Polar residues" evidence="5">
    <location>
        <begin position="830"/>
        <end position="839"/>
    </location>
</feature>
<feature type="compositionally biased region" description="Basic and acidic residues" evidence="5">
    <location>
        <begin position="1559"/>
        <end position="1572"/>
    </location>
</feature>
<proteinExistence type="predicted"/>
<feature type="region of interest" description="Disordered" evidence="5">
    <location>
        <begin position="1655"/>
        <end position="1805"/>
    </location>
</feature>
<dbReference type="InterPro" id="IPR029978">
    <property type="entry name" value="LMO-7"/>
</dbReference>
<evidence type="ECO:0000256" key="3">
    <source>
        <dbReference type="ARBA" id="ARBA00023038"/>
    </source>
</evidence>
<dbReference type="CDD" id="cd00136">
    <property type="entry name" value="PDZ_canonical"/>
    <property type="match status" value="1"/>
</dbReference>
<evidence type="ECO:0000256" key="1">
    <source>
        <dbReference type="ARBA" id="ARBA00022723"/>
    </source>
</evidence>
<feature type="compositionally biased region" description="Polar residues" evidence="5">
    <location>
        <begin position="894"/>
        <end position="904"/>
    </location>
</feature>
<evidence type="ECO:0000256" key="2">
    <source>
        <dbReference type="ARBA" id="ARBA00022833"/>
    </source>
</evidence>
<evidence type="ECO:0000259" key="7">
    <source>
        <dbReference type="PROSITE" id="PS50023"/>
    </source>
</evidence>
<keyword evidence="9" id="KW-1185">Reference proteome</keyword>
<dbReference type="SMART" id="SM00228">
    <property type="entry name" value="PDZ"/>
    <property type="match status" value="1"/>
</dbReference>
<feature type="compositionally biased region" description="Polar residues" evidence="5">
    <location>
        <begin position="729"/>
        <end position="739"/>
    </location>
</feature>
<feature type="compositionally biased region" description="Basic and acidic residues" evidence="5">
    <location>
        <begin position="1669"/>
        <end position="1688"/>
    </location>
</feature>
<dbReference type="InterPro" id="IPR036872">
    <property type="entry name" value="CH_dom_sf"/>
</dbReference>
<sequence>MMDGDSDSERSASLRHQDQTSLEDALVEARKWIENVTRKKFQSDDFRRSMTDGILLCMLMQKIRPGLIKKINQSRSIYAGVDNLNVFLGACEDLGLKAAQLFHPGDLQDLSSRASLSVHDRRKEEERRLKSVCITIFWLGRTANQLDTFTGPQLNLDAFAPLIHGSSSLVKGLSPDNASSGVSSWASGGSLNNNLRTSLGYNDDVFTSDGIDLTAIAPEKYSEPKWKRDLKKELDSSVPGLSEYADHANSRPILRMDTSRRRPPPVAAKPLHSRSKSMPERSTLERQNSVEDEDSQSYRSGSSGDPTSPTTYDEFVKSKGLVQEDQEMWMSMADAGSTVLSVQRSLDSWKSRRRRATHSALERKASREEVEQQELSKQRRRSKTYQEMMEEKEKREKILMKMASKNKSLDAEDIVHILTKPALYEEEIRDVPERRTRSKSIPGNFKQGESMPSMFDATNPTYSVDSTDAPSLSRQPPPDVFPKPKVRRSGVGSAFAPYQRTNSRESNKGSRTVLSSQRVDDFTNLRPGHVEPMTFREKLLRDREREIGLSAVQRDSKSSARLPQKKRLSLGIMGRVAAFNKGETEVETQPKLQPPRPAPKPEPEYMALTINMKQKPRNENGFGFTIFGGADSKRPIVVTSITPGSTADKNELRVGDEIIAINGETTKMVTYDHALYCFSSSVLDGELTLKVHRYEDLGKRVRSTSGTRSTEHTTAKSDTSEFAKRRAFSQPSDPKNLSQAARARKILQQMRDEEQRMEDLRWEREEERMGATVNGNQNWNHSDNKQGPLRAYYDEPEPEERPLGDAIPSGPAASSVSEPADSVPFKNWEDTQMSPNHTSFIEPEIKQDVVKPVEKPDPFSNLERNSPSREEYGESAQISIEVKGDEISPKRDTISPNTGIVSDNLTEDVDGKYPYDGVINLKPKVEGDRIEPVETVVKTEVAKEQSVNLLKLLGHDALETPQSGPLAKDGNRPEETGPDGGIIDDPPDRKTNKSKPHSHWINNLERLTMTVHEIESDGDMFSSEDDERMEEEIMNKMQEEQRAEEEAEARHRRIEEDEQDKLPVEEDFITSRSKLTEEAPISKQQHTSEESAPPLLPWQRSGDSGKMPKFQPVKFSAGPRPFSNRQGPEPYKPPSFKPVSVKDSAPDVKQDMLKRRSDFFSKPPEIGLLPVFGYSDDERDRDNRSGTSSPVIGASVTAEVQEPTEALIELQAQEPVESVAKPPPKQPLSLASRKAFNVEEERKRLERWHAEQERIRQEQYEQEQRRLREQQEKDLERAESEERRRKMEEQQKLIEKQQILQEQAAEEKRRLEEERKERVKKEQEYLERARLEREAAERERLKDEEEQRKMAAERKRREEERLRKEEEERQRKGAERRKAEEEEQRQREEEERHQRELEQLEQEAEERRIAINKLREKEAEERARRKKEEEARLAREQQEKEKERFARLREEEIERIRREEREKLRKEWEELQREKAKQEERERAERERLEQLRAEQERLRQERIKLEKQQEEERLQLLREKERLLEQSTSTKLDADKIPYNKQDRDRGSKSPDVIGKNNRSEEHEVPVKEEIIVSQEETDVHSAPPSKPHDSFKVPGQGYMSQFKDGRMATQHWMVEEAERRRLAEKTGTTRLHDPVEVHNDPILRKDLDMEPVLEKKNYAPEHVAPVRHMDKPANQEPVGKTRDHNRQPPPSSQNSQNQTYRELAVDVPPDFQPAPRRLRAPEIDAEKKKKIQNRQSMPDMGNRVPDVVRNDAYTPPPPQTSDRNSGRMPDNFLQQPQLGPPGRTSAFQQPSKKPAPGRSVSGKVTCSNCNKSLGRGAAMIIESLGLHFHIECFRCCVCNIQLGNGTQGTDVRIRASKLHCQNCYSNDAGFEFTEV</sequence>
<feature type="compositionally biased region" description="Basic and acidic residues" evidence="5">
    <location>
        <begin position="1405"/>
        <end position="1444"/>
    </location>
</feature>
<dbReference type="FunFam" id="1.10.418.10:FF:000038">
    <property type="entry name" value="LIM and calponin homology domains-containing protein 1"/>
    <property type="match status" value="1"/>
</dbReference>
<dbReference type="SUPFAM" id="SSF50156">
    <property type="entry name" value="PDZ domain-like"/>
    <property type="match status" value="1"/>
</dbReference>
<keyword evidence="1 4" id="KW-0479">Metal-binding</keyword>
<feature type="region of interest" description="Disordered" evidence="5">
    <location>
        <begin position="1170"/>
        <end position="1196"/>
    </location>
</feature>
<feature type="region of interest" description="Disordered" evidence="5">
    <location>
        <begin position="1520"/>
        <end position="1601"/>
    </location>
</feature>
<evidence type="ECO:0000313" key="10">
    <source>
        <dbReference type="RefSeq" id="XP_022079511.1"/>
    </source>
</evidence>
<evidence type="ECO:0000256" key="5">
    <source>
        <dbReference type="SAM" id="MobiDB-lite"/>
    </source>
</evidence>
<feature type="compositionally biased region" description="Basic and acidic residues" evidence="5">
    <location>
        <begin position="360"/>
        <end position="377"/>
    </location>
</feature>
<evidence type="ECO:0000259" key="6">
    <source>
        <dbReference type="PROSITE" id="PS50021"/>
    </source>
</evidence>
<feature type="region of interest" description="Disordered" evidence="5">
    <location>
        <begin position="431"/>
        <end position="515"/>
    </location>
</feature>
<dbReference type="GeneID" id="110973191"/>
<dbReference type="Pfam" id="PF00595">
    <property type="entry name" value="PDZ"/>
    <property type="match status" value="1"/>
</dbReference>
<feature type="region of interest" description="Disordered" evidence="5">
    <location>
        <begin position="702"/>
        <end position="739"/>
    </location>
</feature>
<dbReference type="GO" id="GO:0030155">
    <property type="term" value="P:regulation of cell adhesion"/>
    <property type="evidence" value="ECO:0007669"/>
    <property type="project" value="InterPro"/>
</dbReference>
<feature type="region of interest" description="Disordered" evidence="5">
    <location>
        <begin position="953"/>
        <end position="1149"/>
    </location>
</feature>
<dbReference type="InterPro" id="IPR036034">
    <property type="entry name" value="PDZ_sf"/>
</dbReference>
<feature type="region of interest" description="Disordered" evidence="5">
    <location>
        <begin position="237"/>
        <end position="313"/>
    </location>
</feature>
<feature type="domain" description="PDZ" evidence="8">
    <location>
        <begin position="609"/>
        <end position="674"/>
    </location>
</feature>
<keyword evidence="3 4" id="KW-0440">LIM domain</keyword>
<feature type="compositionally biased region" description="Basic and acidic residues" evidence="5">
    <location>
        <begin position="882"/>
        <end position="893"/>
    </location>
</feature>
<evidence type="ECO:0000313" key="9">
    <source>
        <dbReference type="Proteomes" id="UP000694845"/>
    </source>
</evidence>
<feature type="region of interest" description="Disordered" evidence="5">
    <location>
        <begin position="1248"/>
        <end position="1444"/>
    </location>
</feature>
<feature type="compositionally biased region" description="Basic and acidic residues" evidence="5">
    <location>
        <begin position="1533"/>
        <end position="1550"/>
    </location>
</feature>
<accession>A0A8B7XH17</accession>
<organism evidence="9 10">
    <name type="scientific">Acanthaster planci</name>
    <name type="common">Crown-of-thorns starfish</name>
    <dbReference type="NCBI Taxonomy" id="133434"/>
    <lineage>
        <taxon>Eukaryota</taxon>
        <taxon>Metazoa</taxon>
        <taxon>Echinodermata</taxon>
        <taxon>Eleutherozoa</taxon>
        <taxon>Asterozoa</taxon>
        <taxon>Asteroidea</taxon>
        <taxon>Valvatacea</taxon>
        <taxon>Valvatida</taxon>
        <taxon>Acanthasteridae</taxon>
        <taxon>Acanthaster</taxon>
    </lineage>
</organism>
<dbReference type="PANTHER" id="PTHR46767">
    <property type="entry name" value="LIM DOMAIN ONLY PROTEIN 7"/>
    <property type="match status" value="1"/>
</dbReference>
<dbReference type="PROSITE" id="PS50106">
    <property type="entry name" value="PDZ"/>
    <property type="match status" value="1"/>
</dbReference>
<feature type="compositionally biased region" description="Basic and acidic residues" evidence="5">
    <location>
        <begin position="1248"/>
        <end position="1295"/>
    </location>
</feature>
<feature type="compositionally biased region" description="Basic and acidic residues" evidence="5">
    <location>
        <begin position="709"/>
        <end position="724"/>
    </location>
</feature>
<dbReference type="SMART" id="SM00033">
    <property type="entry name" value="CH"/>
    <property type="match status" value="1"/>
</dbReference>